<proteinExistence type="predicted"/>
<name>A0ABW5YBI5_9SPHI</name>
<gene>
    <name evidence="1" type="ORF">ACFS5N_09705</name>
</gene>
<evidence type="ECO:0000313" key="1">
    <source>
        <dbReference type="EMBL" id="MFD2872743.1"/>
    </source>
</evidence>
<dbReference type="EMBL" id="JBHUPD010000002">
    <property type="protein sequence ID" value="MFD2872743.1"/>
    <property type="molecule type" value="Genomic_DNA"/>
</dbReference>
<protein>
    <submittedName>
        <fullName evidence="1">DUF2752 domain-containing protein</fullName>
    </submittedName>
</protein>
<dbReference type="Proteomes" id="UP001597557">
    <property type="component" value="Unassembled WGS sequence"/>
</dbReference>
<dbReference type="InterPro" id="IPR021215">
    <property type="entry name" value="DUF2752"/>
</dbReference>
<reference evidence="2" key="1">
    <citation type="journal article" date="2019" name="Int. J. Syst. Evol. Microbiol.">
        <title>The Global Catalogue of Microorganisms (GCM) 10K type strain sequencing project: providing services to taxonomists for standard genome sequencing and annotation.</title>
        <authorList>
            <consortium name="The Broad Institute Genomics Platform"/>
            <consortium name="The Broad Institute Genome Sequencing Center for Infectious Disease"/>
            <person name="Wu L."/>
            <person name="Ma J."/>
        </authorList>
    </citation>
    <scope>NUCLEOTIDE SEQUENCE [LARGE SCALE GENOMIC DNA]</scope>
    <source>
        <strain evidence="2">KCTC 22437</strain>
    </source>
</reference>
<sequence length="100" mass="10999">MINFLKKNFELIFWVAALIALAVADPSLESHYTLCPLKLMGITWCPGCGIGHAISWLLHGNIANSWHAHWFGVPALVIIGYRIITLSAPSKSPPEGETFL</sequence>
<comment type="caution">
    <text evidence="1">The sequence shown here is derived from an EMBL/GenBank/DDBJ whole genome shotgun (WGS) entry which is preliminary data.</text>
</comment>
<dbReference type="Pfam" id="PF10825">
    <property type="entry name" value="DUF2752"/>
    <property type="match status" value="1"/>
</dbReference>
<accession>A0ABW5YBI5</accession>
<keyword evidence="2" id="KW-1185">Reference proteome</keyword>
<organism evidence="1 2">
    <name type="scientific">Mucilaginibacter ximonensis</name>
    <dbReference type="NCBI Taxonomy" id="538021"/>
    <lineage>
        <taxon>Bacteria</taxon>
        <taxon>Pseudomonadati</taxon>
        <taxon>Bacteroidota</taxon>
        <taxon>Sphingobacteriia</taxon>
        <taxon>Sphingobacteriales</taxon>
        <taxon>Sphingobacteriaceae</taxon>
        <taxon>Mucilaginibacter</taxon>
    </lineage>
</organism>
<evidence type="ECO:0000313" key="2">
    <source>
        <dbReference type="Proteomes" id="UP001597557"/>
    </source>
</evidence>
<dbReference type="RefSeq" id="WP_377184760.1">
    <property type="nucleotide sequence ID" value="NZ_JBHUPD010000002.1"/>
</dbReference>